<dbReference type="Proteomes" id="UP001352852">
    <property type="component" value="Unassembled WGS sequence"/>
</dbReference>
<reference evidence="1 2" key="1">
    <citation type="submission" date="2021-06" db="EMBL/GenBank/DDBJ databases">
        <authorList>
            <person name="Palmer J.M."/>
        </authorList>
    </citation>
    <scope>NUCLEOTIDE SEQUENCE [LARGE SCALE GENOMIC DNA]</scope>
    <source>
        <strain evidence="1 2">CL_MEX2019</strain>
        <tissue evidence="1">Muscle</tissue>
    </source>
</reference>
<evidence type="ECO:0000313" key="1">
    <source>
        <dbReference type="EMBL" id="MED6285789.1"/>
    </source>
</evidence>
<keyword evidence="2" id="KW-1185">Reference proteome</keyword>
<evidence type="ECO:0000313" key="2">
    <source>
        <dbReference type="Proteomes" id="UP001352852"/>
    </source>
</evidence>
<protein>
    <submittedName>
        <fullName evidence="1">Uncharacterized protein</fullName>
    </submittedName>
</protein>
<sequence>FQEAERDSWLGKHSEVPSANCEFGLGTSHRENQGLVFGVLPRSKMWIRNRGYRCLRNSS</sequence>
<name>A0ABU7EIR7_9TELE</name>
<feature type="non-terminal residue" evidence="1">
    <location>
        <position position="1"/>
    </location>
</feature>
<accession>A0ABU7EIR7</accession>
<dbReference type="EMBL" id="JAHUTJ010055241">
    <property type="protein sequence ID" value="MED6285789.1"/>
    <property type="molecule type" value="Genomic_DNA"/>
</dbReference>
<comment type="caution">
    <text evidence="1">The sequence shown here is derived from an EMBL/GenBank/DDBJ whole genome shotgun (WGS) entry which is preliminary data.</text>
</comment>
<organism evidence="1 2">
    <name type="scientific">Characodon lateralis</name>
    <dbReference type="NCBI Taxonomy" id="208331"/>
    <lineage>
        <taxon>Eukaryota</taxon>
        <taxon>Metazoa</taxon>
        <taxon>Chordata</taxon>
        <taxon>Craniata</taxon>
        <taxon>Vertebrata</taxon>
        <taxon>Euteleostomi</taxon>
        <taxon>Actinopterygii</taxon>
        <taxon>Neopterygii</taxon>
        <taxon>Teleostei</taxon>
        <taxon>Neoteleostei</taxon>
        <taxon>Acanthomorphata</taxon>
        <taxon>Ovalentaria</taxon>
        <taxon>Atherinomorphae</taxon>
        <taxon>Cyprinodontiformes</taxon>
        <taxon>Goodeidae</taxon>
        <taxon>Characodon</taxon>
    </lineage>
</organism>
<gene>
    <name evidence="1" type="ORF">CHARACLAT_032725</name>
</gene>
<proteinExistence type="predicted"/>